<proteinExistence type="predicted"/>
<dbReference type="Gene3D" id="3.40.630.30">
    <property type="match status" value="1"/>
</dbReference>
<name>A0A090KQI3_9BACI</name>
<dbReference type="PROSITE" id="PS51186">
    <property type="entry name" value="GNAT"/>
    <property type="match status" value="1"/>
</dbReference>
<dbReference type="GO" id="GO:0016747">
    <property type="term" value="F:acyltransferase activity, transferring groups other than amino-acyl groups"/>
    <property type="evidence" value="ECO:0007669"/>
    <property type="project" value="InterPro"/>
</dbReference>
<keyword evidence="1" id="KW-0808">Transferase</keyword>
<accession>A0A090KQI3</accession>
<dbReference type="Proteomes" id="UP000032076">
    <property type="component" value="Unassembled WGS sequence"/>
</dbReference>
<feature type="domain" description="N-acetyltransferase" evidence="3">
    <location>
        <begin position="46"/>
        <end position="232"/>
    </location>
</feature>
<protein>
    <recommendedName>
        <fullName evidence="3">N-acetyltransferase domain-containing protein</fullName>
    </recommendedName>
</protein>
<evidence type="ECO:0000313" key="5">
    <source>
        <dbReference type="EMBL" id="KIO73190.1"/>
    </source>
</evidence>
<reference evidence="5 6" key="2">
    <citation type="submission" date="2015-01" db="EMBL/GenBank/DDBJ databases">
        <title>Draft Genome Sequences of Four Bacillus thermoamylovorans Strains, Isolated From Food Products.</title>
        <authorList>
            <person name="Krawcyk A.O."/>
            <person name="Berendsen E.M."/>
            <person name="Eijlander R.T."/>
            <person name="de Jong A."/>
            <person name="Wells-Bennik M."/>
            <person name="Kuipers O.P."/>
        </authorList>
    </citation>
    <scope>NUCLEOTIDE SEQUENCE [LARGE SCALE GENOMIC DNA]</scope>
    <source>
        <strain evidence="5 6">B4167</strain>
    </source>
</reference>
<dbReference type="CDD" id="cd04301">
    <property type="entry name" value="NAT_SF"/>
    <property type="match status" value="1"/>
</dbReference>
<evidence type="ECO:0000259" key="3">
    <source>
        <dbReference type="PROSITE" id="PS51186"/>
    </source>
</evidence>
<evidence type="ECO:0000313" key="6">
    <source>
        <dbReference type="Proteomes" id="UP000032076"/>
    </source>
</evidence>
<dbReference type="RefSeq" id="WP_082025967.1">
    <property type="nucleotide sequence ID" value="NZ_CCRF01000037.1"/>
</dbReference>
<dbReference type="Pfam" id="PF00583">
    <property type="entry name" value="Acetyltransf_1"/>
    <property type="match status" value="1"/>
</dbReference>
<evidence type="ECO:0000313" key="7">
    <source>
        <dbReference type="Proteomes" id="UP000040576"/>
    </source>
</evidence>
<gene>
    <name evidence="5" type="ORF">B4167_2382</name>
    <name evidence="4" type="ORF">BT1A1_1067</name>
</gene>
<dbReference type="InterPro" id="IPR050680">
    <property type="entry name" value="YpeA/RimI_acetyltransf"/>
</dbReference>
<dbReference type="PATRIC" id="fig|35841.6.peg.3562"/>
<dbReference type="SUPFAM" id="SSF55729">
    <property type="entry name" value="Acyl-CoA N-acyltransferases (Nat)"/>
    <property type="match status" value="1"/>
</dbReference>
<keyword evidence="2" id="KW-0012">Acyltransferase</keyword>
<organism evidence="4 7">
    <name type="scientific">Caldibacillus thermoamylovorans</name>
    <dbReference type="NCBI Taxonomy" id="35841"/>
    <lineage>
        <taxon>Bacteria</taxon>
        <taxon>Bacillati</taxon>
        <taxon>Bacillota</taxon>
        <taxon>Bacilli</taxon>
        <taxon>Bacillales</taxon>
        <taxon>Bacillaceae</taxon>
        <taxon>Caldibacillus</taxon>
    </lineage>
</organism>
<evidence type="ECO:0000256" key="2">
    <source>
        <dbReference type="ARBA" id="ARBA00023315"/>
    </source>
</evidence>
<dbReference type="STRING" id="35841.B4167_2382"/>
<dbReference type="EMBL" id="CCRF01000037">
    <property type="protein sequence ID" value="CEE00899.1"/>
    <property type="molecule type" value="Genomic_DNA"/>
</dbReference>
<reference evidence="4 7" key="1">
    <citation type="submission" date="2014-07" db="EMBL/GenBank/DDBJ databases">
        <authorList>
            <person name="Wibberg Daniel"/>
        </authorList>
    </citation>
    <scope>NUCLEOTIDE SEQUENCE [LARGE SCALE GENOMIC DNA]</scope>
</reference>
<dbReference type="AlphaFoldDB" id="A0A090KQI3"/>
<dbReference type="Proteomes" id="UP000040576">
    <property type="component" value="Unassembled WGS sequence"/>
</dbReference>
<dbReference type="eggNOG" id="COG0456">
    <property type="taxonomic scope" value="Bacteria"/>
</dbReference>
<evidence type="ECO:0000256" key="1">
    <source>
        <dbReference type="ARBA" id="ARBA00022679"/>
    </source>
</evidence>
<dbReference type="InterPro" id="IPR016181">
    <property type="entry name" value="Acyl_CoA_acyltransferase"/>
</dbReference>
<keyword evidence="7" id="KW-1185">Reference proteome</keyword>
<evidence type="ECO:0000313" key="4">
    <source>
        <dbReference type="EMBL" id="CEE00899.1"/>
    </source>
</evidence>
<dbReference type="PANTHER" id="PTHR43420">
    <property type="entry name" value="ACETYLTRANSFERASE"/>
    <property type="match status" value="1"/>
</dbReference>
<dbReference type="EMBL" id="JXLU01000057">
    <property type="protein sequence ID" value="KIO73190.1"/>
    <property type="molecule type" value="Genomic_DNA"/>
</dbReference>
<dbReference type="InterPro" id="IPR000182">
    <property type="entry name" value="GNAT_dom"/>
</dbReference>
<dbReference type="PANTHER" id="PTHR43420:SF52">
    <property type="entry name" value="N-ACETYLTRANSFERASE YODP"/>
    <property type="match status" value="1"/>
</dbReference>
<sequence length="233" mass="26351">MKKKKQLSYDDYFEEESDGTFYFVAGYTSGGAPYGTIWEEILASELILRAAVKNDAKPAAELIRVANGDIAELLTGKTKPQNVRDTLALYFREDINRFSYKNIWIASVMDKVAGLVITYPGEDAARLDETILNRLRKKQGNPLKSFDQEADEKDYYIDTLSVHPKFQGHGIGTALIKKAETVAKEKGYKRISLNVAHGNVSAKHLYKKLGYTEEKVIQINKHNYDYMVKILGD</sequence>